<protein>
    <recommendedName>
        <fullName evidence="1">F-box domain-containing protein</fullName>
    </recommendedName>
</protein>
<comment type="caution">
    <text evidence="2">The sequence shown here is derived from an EMBL/GenBank/DDBJ whole genome shotgun (WGS) entry which is preliminary data.</text>
</comment>
<proteinExistence type="predicted"/>
<feature type="domain" description="F-box" evidence="1">
    <location>
        <begin position="10"/>
        <end position="62"/>
    </location>
</feature>
<evidence type="ECO:0000313" key="3">
    <source>
        <dbReference type="Proteomes" id="UP000580250"/>
    </source>
</evidence>
<dbReference type="InterPro" id="IPR001810">
    <property type="entry name" value="F-box_dom"/>
</dbReference>
<accession>A0A6V7TM64</accession>
<evidence type="ECO:0000313" key="2">
    <source>
        <dbReference type="EMBL" id="CAD2123720.1"/>
    </source>
</evidence>
<evidence type="ECO:0000259" key="1">
    <source>
        <dbReference type="PROSITE" id="PS50181"/>
    </source>
</evidence>
<dbReference type="OrthoDB" id="5281164at2759"/>
<gene>
    <name evidence="2" type="ORF">MENT_LOCUS587</name>
</gene>
<dbReference type="AlphaFoldDB" id="A0A6V7TM64"/>
<dbReference type="EMBL" id="CAJEWN010000002">
    <property type="protein sequence ID" value="CAD2123720.1"/>
    <property type="molecule type" value="Genomic_DNA"/>
</dbReference>
<dbReference type="Proteomes" id="UP000580250">
    <property type="component" value="Unassembled WGS sequence"/>
</dbReference>
<organism evidence="2 3">
    <name type="scientific">Meloidogyne enterolobii</name>
    <name type="common">Root-knot nematode worm</name>
    <name type="synonym">Meloidogyne mayaguensis</name>
    <dbReference type="NCBI Taxonomy" id="390850"/>
    <lineage>
        <taxon>Eukaryota</taxon>
        <taxon>Metazoa</taxon>
        <taxon>Ecdysozoa</taxon>
        <taxon>Nematoda</taxon>
        <taxon>Chromadorea</taxon>
        <taxon>Rhabditida</taxon>
        <taxon>Tylenchina</taxon>
        <taxon>Tylenchomorpha</taxon>
        <taxon>Tylenchoidea</taxon>
        <taxon>Meloidogynidae</taxon>
        <taxon>Meloidogyninae</taxon>
        <taxon>Meloidogyne</taxon>
    </lineage>
</organism>
<reference evidence="2 3" key="1">
    <citation type="submission" date="2020-08" db="EMBL/GenBank/DDBJ databases">
        <authorList>
            <person name="Koutsovoulos G."/>
            <person name="Danchin GJ E."/>
        </authorList>
    </citation>
    <scope>NUCLEOTIDE SEQUENCE [LARGE SCALE GENOMIC DNA]</scope>
</reference>
<dbReference type="PROSITE" id="PS50181">
    <property type="entry name" value="FBOX"/>
    <property type="match status" value="1"/>
</dbReference>
<sequence length="353" mass="41146">MLPVNLFLNSFKMLSLPPEVQFDVLKCLNFEQLFSLKQANHCFLNFIKRYEGGLARMEFFKLSLIDAETMDSQQPSPFAYIDLEPLDFEFLLDGQLLEKWKAAIAKSVPLFLHGVEDDITSVVQIDKAADKNPRHILKLPNIPKNLEEKIIVRCWLEQLFNCAFIQTEYVDVIFNPEMINLLFDNEDKISLKQFYGKSFALLVAPQARNDIIEIFLNFGLNRSVVYHKFVMLEGEISELHTNILFNIVINQRKKLPEVFFGYCDSSELYERIVEYITTSKDFSKMVSNVYLVYNSRNNVRLSDKAKNVQIKQLDGSPSTEYQIANIYNPKVKFLFVNAEQSGLYYTRIRKMEE</sequence>
<name>A0A6V7TM64_MELEN</name>